<feature type="transmembrane region" description="Helical" evidence="20">
    <location>
        <begin position="810"/>
        <end position="831"/>
    </location>
</feature>
<keyword evidence="11" id="KW-0067">ATP-binding</keyword>
<feature type="transmembrane region" description="Helical" evidence="20">
    <location>
        <begin position="263"/>
        <end position="285"/>
    </location>
</feature>
<feature type="transmembrane region" description="Helical" evidence="20">
    <location>
        <begin position="297"/>
        <end position="321"/>
    </location>
</feature>
<organism evidence="22 23">
    <name type="scientific">Saccharopolyspora rosea</name>
    <dbReference type="NCBI Taxonomy" id="524884"/>
    <lineage>
        <taxon>Bacteria</taxon>
        <taxon>Bacillati</taxon>
        <taxon>Actinomycetota</taxon>
        <taxon>Actinomycetes</taxon>
        <taxon>Pseudonocardiales</taxon>
        <taxon>Pseudonocardiaceae</taxon>
        <taxon>Saccharopolyspora</taxon>
    </lineage>
</organism>
<dbReference type="InterPro" id="IPR023299">
    <property type="entry name" value="ATPase_P-typ_cyto_dom_N"/>
</dbReference>
<dbReference type="SFLD" id="SFLDS00003">
    <property type="entry name" value="Haloacid_Dehalogenase"/>
    <property type="match status" value="1"/>
</dbReference>
<evidence type="ECO:0000256" key="11">
    <source>
        <dbReference type="ARBA" id="ARBA00022840"/>
    </source>
</evidence>
<dbReference type="InterPro" id="IPR044492">
    <property type="entry name" value="P_typ_ATPase_HD_dom"/>
</dbReference>
<dbReference type="Gene3D" id="3.40.50.1000">
    <property type="entry name" value="HAD superfamily/HAD-like"/>
    <property type="match status" value="1"/>
</dbReference>
<dbReference type="SUPFAM" id="SSF56784">
    <property type="entry name" value="HAD-like"/>
    <property type="match status" value="1"/>
</dbReference>
<dbReference type="NCBIfam" id="TIGR01494">
    <property type="entry name" value="ATPase_P-type"/>
    <property type="match status" value="1"/>
</dbReference>
<dbReference type="EMBL" id="JBHTIW010000017">
    <property type="protein sequence ID" value="MFD0921994.1"/>
    <property type="molecule type" value="Genomic_DNA"/>
</dbReference>
<dbReference type="SFLD" id="SFLDG00002">
    <property type="entry name" value="C1.7:_P-type_atpase_like"/>
    <property type="match status" value="1"/>
</dbReference>
<keyword evidence="14 20" id="KW-1133">Transmembrane helix</keyword>
<keyword evidence="23" id="KW-1185">Reference proteome</keyword>
<dbReference type="InterPro" id="IPR059000">
    <property type="entry name" value="ATPase_P-type_domA"/>
</dbReference>
<dbReference type="Pfam" id="PF00122">
    <property type="entry name" value="E1-E2_ATPase"/>
    <property type="match status" value="1"/>
</dbReference>
<evidence type="ECO:0000256" key="7">
    <source>
        <dbReference type="ARBA" id="ARBA00022519"/>
    </source>
</evidence>
<dbReference type="InterPro" id="IPR006415">
    <property type="entry name" value="P-type_ATPase_IIIB"/>
</dbReference>
<comment type="catalytic activity">
    <reaction evidence="17">
        <text>Mg(2+)(out) + ATP + H2O = Mg(2+)(in) + ADP + phosphate + H(+)</text>
        <dbReference type="Rhea" id="RHEA:10260"/>
        <dbReference type="ChEBI" id="CHEBI:15377"/>
        <dbReference type="ChEBI" id="CHEBI:15378"/>
        <dbReference type="ChEBI" id="CHEBI:18420"/>
        <dbReference type="ChEBI" id="CHEBI:30616"/>
        <dbReference type="ChEBI" id="CHEBI:43474"/>
        <dbReference type="ChEBI" id="CHEBI:456216"/>
        <dbReference type="EC" id="7.2.2.14"/>
    </reaction>
</comment>
<dbReference type="SUPFAM" id="SSF81653">
    <property type="entry name" value="Calcium ATPase, transduction domain A"/>
    <property type="match status" value="1"/>
</dbReference>
<evidence type="ECO:0000256" key="18">
    <source>
        <dbReference type="ARBA" id="ARBA00049360"/>
    </source>
</evidence>
<feature type="transmembrane region" description="Helical" evidence="20">
    <location>
        <begin position="843"/>
        <end position="864"/>
    </location>
</feature>
<comment type="caution">
    <text evidence="22">The sequence shown here is derived from an EMBL/GenBank/DDBJ whole genome shotgun (WGS) entry which is preliminary data.</text>
</comment>
<comment type="function">
    <text evidence="1">Mediates magnesium influx to the cytosol.</text>
</comment>
<keyword evidence="7" id="KW-0997">Cell inner membrane</keyword>
<evidence type="ECO:0000256" key="15">
    <source>
        <dbReference type="ARBA" id="ARBA00023136"/>
    </source>
</evidence>
<dbReference type="SMART" id="SM00831">
    <property type="entry name" value="Cation_ATPase_N"/>
    <property type="match status" value="1"/>
</dbReference>
<dbReference type="Pfam" id="PF00690">
    <property type="entry name" value="Cation_ATPase_N"/>
    <property type="match status" value="1"/>
</dbReference>
<dbReference type="SFLD" id="SFLDF00027">
    <property type="entry name" value="p-type_atpase"/>
    <property type="match status" value="1"/>
</dbReference>
<keyword evidence="12" id="KW-0460">Magnesium</keyword>
<dbReference type="InterPro" id="IPR006068">
    <property type="entry name" value="ATPase_P-typ_cation-transptr_C"/>
</dbReference>
<dbReference type="EC" id="7.2.2.14" evidence="4"/>
<evidence type="ECO:0000256" key="5">
    <source>
        <dbReference type="ARBA" id="ARBA00013555"/>
    </source>
</evidence>
<sequence>MTTTAPISRDDGGALLRELTDAPALTVYRSLASSPKGLTEAEAADRLRRHGDNVVETRPEAGFAARAAAAVRSPFVALLSALAGVFVVVGDARGAVTVAVVVVLSIALRSWQHLRSDRAARALQSRVRTTASVRRRAEAGHAPLDREVPVEDLVPGDVVVLGPGDVVPADVRVVSSHGLKVDQAGLSGESLPVDKRPPSASEPRRRRAARAGLFGAPSLCFTGTSVVAGTATAVVVFTGRETCFGALAAEADRTRPESSFDRGVRAVGWTLVRFTLVMVPIVLAVNGAVTGDWAQAALFAAAVAVGLTPEMLPVVVTGNLVRGASRLARRQVVVTRLNAIQDLGAMDVLCVDKTGTLTEDRAVFAHSVDADGRVCEDAAEYAWLAVRFQDAPHNRLDEAVAAQLAEPGAELLADALYGKVDEIGFDPARRLSTVVFQREDEHLLITKGDPDEVLRRCTHLRRGEDAVELDRTGRLRSRDVVRAHAQRGMRVLAVAARRLPARPGPYDETDELALTLVGFVGFVDPVRESAAEAVRALSRHGVAVTIVTGDNEHAAARVAQQVGVPPGEVVPGRDVEAADDAALRRMVARTTVFAEVTPAHKTRIVAALRARGHVVGVIGDGVNDAPALRVADVGIAAERATGAAKRAADLLLTDSDLAVVARGVVEGRRTLGNTLKYVKITAASNFGNVLTVLAASVFLPFLPMLPIQLVVQNLLYDAAQLVLPHDRVDADYLRAPRRWDTAGLAGFMLLFGPLSSVFDLATFAVLWWPFGAGGDPALFQTGWFVEGLLSQVLVVLVLRTRGAPLRGNPPARPVVLAAAAVAAVGLLLPFTPPAGLLHLRPLPASYLIWLVVALTAYGVAAQLVKTRAARRRVVWP</sequence>
<keyword evidence="6" id="KW-1003">Cell membrane</keyword>
<dbReference type="PRINTS" id="PR01836">
    <property type="entry name" value="MGATPASE"/>
</dbReference>
<feature type="transmembrane region" description="Helical" evidence="20">
    <location>
        <begin position="67"/>
        <end position="88"/>
    </location>
</feature>
<dbReference type="InterPro" id="IPR023214">
    <property type="entry name" value="HAD_sf"/>
</dbReference>
<keyword evidence="15 20" id="KW-0472">Membrane</keyword>
<evidence type="ECO:0000256" key="6">
    <source>
        <dbReference type="ARBA" id="ARBA00022475"/>
    </source>
</evidence>
<dbReference type="Pfam" id="PF00689">
    <property type="entry name" value="Cation_ATPase_C"/>
    <property type="match status" value="1"/>
</dbReference>
<feature type="transmembrane region" description="Helical" evidence="20">
    <location>
        <begin position="744"/>
        <end position="768"/>
    </location>
</feature>
<evidence type="ECO:0000256" key="1">
    <source>
        <dbReference type="ARBA" id="ARBA00003954"/>
    </source>
</evidence>
<feature type="domain" description="Cation-transporting P-type ATPase N-terminal" evidence="21">
    <location>
        <begin position="18"/>
        <end position="91"/>
    </location>
</feature>
<evidence type="ECO:0000256" key="13">
    <source>
        <dbReference type="ARBA" id="ARBA00022967"/>
    </source>
</evidence>
<evidence type="ECO:0000313" key="22">
    <source>
        <dbReference type="EMBL" id="MFD0921994.1"/>
    </source>
</evidence>
<dbReference type="PANTHER" id="PTHR42861">
    <property type="entry name" value="CALCIUM-TRANSPORTING ATPASE"/>
    <property type="match status" value="1"/>
</dbReference>
<dbReference type="Gene3D" id="2.70.150.10">
    <property type="entry name" value="Calcium-transporting ATPase, cytoplasmic transduction domain A"/>
    <property type="match status" value="1"/>
</dbReference>
<evidence type="ECO:0000256" key="2">
    <source>
        <dbReference type="ARBA" id="ARBA00004429"/>
    </source>
</evidence>
<keyword evidence="10" id="KW-0547">Nucleotide-binding</keyword>
<accession>A0ABW3FVX7</accession>
<evidence type="ECO:0000256" key="14">
    <source>
        <dbReference type="ARBA" id="ARBA00022989"/>
    </source>
</evidence>
<dbReference type="PROSITE" id="PS00154">
    <property type="entry name" value="ATPASE_E1_E2"/>
    <property type="match status" value="1"/>
</dbReference>
<evidence type="ECO:0000256" key="17">
    <source>
        <dbReference type="ARBA" id="ARBA00047295"/>
    </source>
</evidence>
<evidence type="ECO:0000256" key="20">
    <source>
        <dbReference type="SAM" id="Phobius"/>
    </source>
</evidence>
<keyword evidence="8" id="KW-0597">Phosphoprotein</keyword>
<evidence type="ECO:0000256" key="9">
    <source>
        <dbReference type="ARBA" id="ARBA00022692"/>
    </source>
</evidence>
<dbReference type="InterPro" id="IPR004014">
    <property type="entry name" value="ATPase_P-typ_cation-transptr_N"/>
</dbReference>
<evidence type="ECO:0000256" key="19">
    <source>
        <dbReference type="SAM" id="MobiDB-lite"/>
    </source>
</evidence>
<evidence type="ECO:0000256" key="8">
    <source>
        <dbReference type="ARBA" id="ARBA00022553"/>
    </source>
</evidence>
<reference evidence="23" key="1">
    <citation type="journal article" date="2019" name="Int. J. Syst. Evol. Microbiol.">
        <title>The Global Catalogue of Microorganisms (GCM) 10K type strain sequencing project: providing services to taxonomists for standard genome sequencing and annotation.</title>
        <authorList>
            <consortium name="The Broad Institute Genomics Platform"/>
            <consortium name="The Broad Institute Genome Sequencing Center for Infectious Disease"/>
            <person name="Wu L."/>
            <person name="Ma J."/>
        </authorList>
    </citation>
    <scope>NUCLEOTIDE SEQUENCE [LARGE SCALE GENOMIC DNA]</scope>
    <source>
        <strain evidence="23">CCUG 56401</strain>
    </source>
</reference>
<feature type="region of interest" description="Disordered" evidence="19">
    <location>
        <begin position="187"/>
        <end position="206"/>
    </location>
</feature>
<dbReference type="NCBIfam" id="TIGR01524">
    <property type="entry name" value="ATPase-IIIB_Mg"/>
    <property type="match status" value="1"/>
</dbReference>
<evidence type="ECO:0000313" key="23">
    <source>
        <dbReference type="Proteomes" id="UP001597018"/>
    </source>
</evidence>
<dbReference type="Gene3D" id="3.40.1110.10">
    <property type="entry name" value="Calcium-transporting ATPase, cytoplasmic domain N"/>
    <property type="match status" value="1"/>
</dbReference>
<dbReference type="Pfam" id="PF13246">
    <property type="entry name" value="Cation_ATPase"/>
    <property type="match status" value="1"/>
</dbReference>
<comment type="catalytic activity">
    <reaction evidence="18">
        <text>ATP + H2O = ADP + phosphate + H(+)</text>
        <dbReference type="Rhea" id="RHEA:13065"/>
        <dbReference type="ChEBI" id="CHEBI:15377"/>
        <dbReference type="ChEBI" id="CHEBI:15378"/>
        <dbReference type="ChEBI" id="CHEBI:30616"/>
        <dbReference type="ChEBI" id="CHEBI:43474"/>
        <dbReference type="ChEBI" id="CHEBI:456216"/>
    </reaction>
</comment>
<keyword evidence="9 20" id="KW-0812">Transmembrane</keyword>
<dbReference type="InterPro" id="IPR036412">
    <property type="entry name" value="HAD-like_sf"/>
</dbReference>
<dbReference type="SUPFAM" id="SSF81665">
    <property type="entry name" value="Calcium ATPase, transmembrane domain M"/>
    <property type="match status" value="1"/>
</dbReference>
<dbReference type="Gene3D" id="1.20.1110.10">
    <property type="entry name" value="Calcium-transporting ATPase, transmembrane domain"/>
    <property type="match status" value="1"/>
</dbReference>
<dbReference type="InterPro" id="IPR023298">
    <property type="entry name" value="ATPase_P-typ_TM_dom_sf"/>
</dbReference>
<evidence type="ECO:0000256" key="4">
    <source>
        <dbReference type="ARBA" id="ARBA00012786"/>
    </source>
</evidence>
<dbReference type="InterPro" id="IPR008250">
    <property type="entry name" value="ATPase_P-typ_transduc_dom_A_sf"/>
</dbReference>
<dbReference type="Proteomes" id="UP001597018">
    <property type="component" value="Unassembled WGS sequence"/>
</dbReference>
<evidence type="ECO:0000256" key="12">
    <source>
        <dbReference type="ARBA" id="ARBA00022842"/>
    </source>
</evidence>
<dbReference type="InterPro" id="IPR018303">
    <property type="entry name" value="ATPase_P-typ_P_site"/>
</dbReference>
<feature type="transmembrane region" description="Helical" evidence="20">
    <location>
        <begin position="94"/>
        <end position="111"/>
    </location>
</feature>
<name>A0ABW3FVX7_9PSEU</name>
<keyword evidence="13" id="KW-1278">Translocase</keyword>
<evidence type="ECO:0000256" key="16">
    <source>
        <dbReference type="ARBA" id="ARBA00029806"/>
    </source>
</evidence>
<feature type="transmembrane region" description="Helical" evidence="20">
    <location>
        <begin position="780"/>
        <end position="798"/>
    </location>
</feature>
<evidence type="ECO:0000256" key="3">
    <source>
        <dbReference type="ARBA" id="ARBA00008746"/>
    </source>
</evidence>
<comment type="subcellular location">
    <subcellularLocation>
        <location evidence="2">Cell inner membrane</location>
        <topology evidence="2">Multi-pass membrane protein</topology>
    </subcellularLocation>
</comment>
<evidence type="ECO:0000259" key="21">
    <source>
        <dbReference type="SMART" id="SM00831"/>
    </source>
</evidence>
<dbReference type="InterPro" id="IPR001757">
    <property type="entry name" value="P_typ_ATPase"/>
</dbReference>
<dbReference type="RefSeq" id="WP_345601056.1">
    <property type="nucleotide sequence ID" value="NZ_BAABLT010000026.1"/>
</dbReference>
<evidence type="ECO:0000256" key="10">
    <source>
        <dbReference type="ARBA" id="ARBA00022741"/>
    </source>
</evidence>
<gene>
    <name evidence="22" type="primary">mgtA</name>
    <name evidence="22" type="ORF">ACFQ16_19795</name>
</gene>
<proteinExistence type="inferred from homology"/>
<protein>
    <recommendedName>
        <fullName evidence="5">Magnesium-transporting ATPase, P-type 1</fullName>
        <ecNumber evidence="4">7.2.2.14</ecNumber>
    </recommendedName>
    <alternativeName>
        <fullName evidence="16">Mg(2+) transport ATPase, P-type 1</fullName>
    </alternativeName>
</protein>
<comment type="similarity">
    <text evidence="3">Belongs to the cation transport ATPase (P-type) (TC 3.A.3) family. Type IIIB subfamily.</text>
</comment>